<organism evidence="3 4">
    <name type="scientific">Nocardioides oceani</name>
    <dbReference type="NCBI Taxonomy" id="3058369"/>
    <lineage>
        <taxon>Bacteria</taxon>
        <taxon>Bacillati</taxon>
        <taxon>Actinomycetota</taxon>
        <taxon>Actinomycetes</taxon>
        <taxon>Propionibacteriales</taxon>
        <taxon>Nocardioidaceae</taxon>
        <taxon>Nocardioides</taxon>
    </lineage>
</organism>
<dbReference type="InterPro" id="IPR051922">
    <property type="entry name" value="Bact_Sporulation_Assoc"/>
</dbReference>
<proteinExistence type="predicted"/>
<name>A0ABT8FG16_9ACTN</name>
<comment type="caution">
    <text evidence="3">The sequence shown here is derived from an EMBL/GenBank/DDBJ whole genome shotgun (WGS) entry which is preliminary data.</text>
</comment>
<dbReference type="Proteomes" id="UP001168620">
    <property type="component" value="Unassembled WGS sequence"/>
</dbReference>
<evidence type="ECO:0000313" key="4">
    <source>
        <dbReference type="Proteomes" id="UP001168620"/>
    </source>
</evidence>
<evidence type="ECO:0000259" key="2">
    <source>
        <dbReference type="Pfam" id="PF08486"/>
    </source>
</evidence>
<evidence type="ECO:0000256" key="1">
    <source>
        <dbReference type="SAM" id="SignalP"/>
    </source>
</evidence>
<feature type="chain" id="PRO_5045570696" evidence="1">
    <location>
        <begin position="26"/>
        <end position="412"/>
    </location>
</feature>
<dbReference type="RefSeq" id="WP_300952748.1">
    <property type="nucleotide sequence ID" value="NZ_JAUHJQ010000004.1"/>
</dbReference>
<reference evidence="3" key="1">
    <citation type="submission" date="2023-06" db="EMBL/GenBank/DDBJ databases">
        <title>Draft genome sequence of Nocardioides sp. SOB77.</title>
        <authorList>
            <person name="Zhang G."/>
        </authorList>
    </citation>
    <scope>NUCLEOTIDE SEQUENCE</scope>
    <source>
        <strain evidence="3">SOB77</strain>
    </source>
</reference>
<sequence length="412" mass="42936">MRPLLSLAACVLTVPAVLLPGTVAAAPAPFTAAPSAPSASSAAGAGDAWSVPRAATVTITGRGYGHGHGMSQYGAEGAARQGLSERQIVEFYYPGTTWGRARGRVTVAISADPGDDVVVRPQRGLTVTGLAGGGRTALPQNGAKQWRIARAATGELRVSYRTDRWRRWRDLAGAGEFYAGGRPITLVTPAGEKPYRGRLRAARVDGGVATVNDLTLESYLKGVVPLEIPASWSPAAVRAQAIAARTYAAYERAHPRSAAYQLCDTTSCQVYGGAAAEHPASNAAVDATKGLALTAGGEPAFTQFASSSGGWTSAGSVPYLTAQEDPYDGWAGNPVHRWTTTLDDARLEGAWPAIGDLQRIAVLGRDGNGQWGGRVGSLRLTGSRGSVTVSGDTFRSLLGLRSTYLTFRVGGR</sequence>
<accession>A0ABT8FG16</accession>
<gene>
    <name evidence="3" type="ORF">QWY28_11780</name>
</gene>
<dbReference type="PANTHER" id="PTHR30032">
    <property type="entry name" value="N-ACETYLMURAMOYL-L-ALANINE AMIDASE-RELATED"/>
    <property type="match status" value="1"/>
</dbReference>
<dbReference type="Pfam" id="PF08486">
    <property type="entry name" value="SpoIID"/>
    <property type="match status" value="1"/>
</dbReference>
<keyword evidence="4" id="KW-1185">Reference proteome</keyword>
<keyword evidence="1" id="KW-0732">Signal</keyword>
<feature type="signal peptide" evidence="1">
    <location>
        <begin position="1"/>
        <end position="25"/>
    </location>
</feature>
<dbReference type="InterPro" id="IPR013693">
    <property type="entry name" value="SpoIID/LytB_N"/>
</dbReference>
<evidence type="ECO:0000313" key="3">
    <source>
        <dbReference type="EMBL" id="MDN4173629.1"/>
    </source>
</evidence>
<protein>
    <submittedName>
        <fullName evidence="3">SpoIID/LytB domain-containing protein</fullName>
    </submittedName>
</protein>
<dbReference type="PANTHER" id="PTHR30032:SF4">
    <property type="entry name" value="AMIDASE ENHANCER"/>
    <property type="match status" value="1"/>
</dbReference>
<dbReference type="NCBIfam" id="TIGR02669">
    <property type="entry name" value="SpoIID_LytB"/>
    <property type="match status" value="1"/>
</dbReference>
<dbReference type="InterPro" id="IPR013486">
    <property type="entry name" value="SpoIID/LytB"/>
</dbReference>
<dbReference type="EMBL" id="JAUHJQ010000004">
    <property type="protein sequence ID" value="MDN4173629.1"/>
    <property type="molecule type" value="Genomic_DNA"/>
</dbReference>
<feature type="domain" description="Sporulation stage II protein D amidase enhancer LytB N-terminal" evidence="2">
    <location>
        <begin position="206"/>
        <end position="294"/>
    </location>
</feature>